<proteinExistence type="predicted"/>
<dbReference type="EMBL" id="FOWQ01000002">
    <property type="protein sequence ID" value="SFO92178.1"/>
    <property type="molecule type" value="Genomic_DNA"/>
</dbReference>
<protein>
    <submittedName>
        <fullName evidence="1">Uncharacterized protein</fullName>
    </submittedName>
</protein>
<dbReference type="Proteomes" id="UP000198857">
    <property type="component" value="Unassembled WGS sequence"/>
</dbReference>
<dbReference type="STRING" id="1523247.SAMN05660464_1549"/>
<evidence type="ECO:0000313" key="2">
    <source>
        <dbReference type="Proteomes" id="UP000198857"/>
    </source>
</evidence>
<evidence type="ECO:0000313" key="1">
    <source>
        <dbReference type="EMBL" id="SFO92178.1"/>
    </source>
</evidence>
<sequence length="121" mass="11925">MTSTPWTCTPAGVPGPGVLAVRPAAAVVVPAARPRYAAVRAMTPFDLTGTAVAAPAAPVRGTGLPVAGPLGTGVRGTDVFATGVFGTGVFGTGVVITADQRTDIENTHHTLGNHSPGGPQS</sequence>
<reference evidence="2" key="1">
    <citation type="submission" date="2016-10" db="EMBL/GenBank/DDBJ databases">
        <authorList>
            <person name="Varghese N."/>
            <person name="Submissions S."/>
        </authorList>
    </citation>
    <scope>NUCLEOTIDE SEQUENCE [LARGE SCALE GENOMIC DNA]</scope>
    <source>
        <strain evidence="2">DSM 44208</strain>
    </source>
</reference>
<name>A0A1I5L4Q4_9ACTN</name>
<dbReference type="RefSeq" id="WP_091108453.1">
    <property type="nucleotide sequence ID" value="NZ_FOWQ01000002.1"/>
</dbReference>
<accession>A0A1I5L4Q4</accession>
<keyword evidence="2" id="KW-1185">Reference proteome</keyword>
<organism evidence="1 2">
    <name type="scientific">Geodermatophilus dictyosporus</name>
    <dbReference type="NCBI Taxonomy" id="1523247"/>
    <lineage>
        <taxon>Bacteria</taxon>
        <taxon>Bacillati</taxon>
        <taxon>Actinomycetota</taxon>
        <taxon>Actinomycetes</taxon>
        <taxon>Geodermatophilales</taxon>
        <taxon>Geodermatophilaceae</taxon>
        <taxon>Geodermatophilus</taxon>
    </lineage>
</organism>
<dbReference type="AlphaFoldDB" id="A0A1I5L4Q4"/>
<gene>
    <name evidence="1" type="ORF">SAMN05660464_1549</name>
</gene>